<gene>
    <name evidence="1" type="ORF">ERS075527_05249</name>
</gene>
<organism evidence="1 2">
    <name type="scientific">Mycobacteroides abscessus</name>
    <dbReference type="NCBI Taxonomy" id="36809"/>
    <lineage>
        <taxon>Bacteria</taxon>
        <taxon>Bacillati</taxon>
        <taxon>Actinomycetota</taxon>
        <taxon>Actinomycetes</taxon>
        <taxon>Mycobacteriales</taxon>
        <taxon>Mycobacteriaceae</taxon>
        <taxon>Mycobacteroides</taxon>
    </lineage>
</organism>
<dbReference type="Proteomes" id="UP000038487">
    <property type="component" value="Unassembled WGS sequence"/>
</dbReference>
<dbReference type="EMBL" id="CSUW01000018">
    <property type="protein sequence ID" value="CPT68668.1"/>
    <property type="molecule type" value="Genomic_DNA"/>
</dbReference>
<dbReference type="RefSeq" id="WP_017206715.1">
    <property type="nucleotide sequence ID" value="NZ_CSUW01000018.1"/>
</dbReference>
<comment type="caution">
    <text evidence="1">The sequence shown here is derived from an EMBL/GenBank/DDBJ whole genome shotgun (WGS) entry which is preliminary data.</text>
</comment>
<evidence type="ECO:0000313" key="2">
    <source>
        <dbReference type="Proteomes" id="UP000038487"/>
    </source>
</evidence>
<evidence type="ECO:0000313" key="1">
    <source>
        <dbReference type="EMBL" id="CPT68668.1"/>
    </source>
</evidence>
<dbReference type="AlphaFoldDB" id="A0AB33TD32"/>
<accession>A0AB33TD32</accession>
<sequence length="116" mass="12473">MTVINIGPYSYFGDEATLVSGDQDGLCMFESALRTAQEAGRSAFDSGGVVNQIVRQKGSADIEFGQQVIVWRFDDEKLSELIALTESLTGAESAAHQYIDINSPTSTLVISVGEHV</sequence>
<reference evidence="1 2" key="1">
    <citation type="submission" date="2015-03" db="EMBL/GenBank/DDBJ databases">
        <authorList>
            <consortium name="Pathogen Informatics"/>
            <person name="Murphy D."/>
        </authorList>
    </citation>
    <scope>NUCLEOTIDE SEQUENCE [LARGE SCALE GENOMIC DNA]</scope>
    <source>
        <strain evidence="1 2">PAP036</strain>
    </source>
</reference>
<proteinExistence type="predicted"/>
<protein>
    <submittedName>
        <fullName evidence="1">Uncharacterized protein</fullName>
    </submittedName>
</protein>
<name>A0AB33TD32_9MYCO</name>